<proteinExistence type="predicted"/>
<protein>
    <submittedName>
        <fullName evidence="2">Uncharacterized protein</fullName>
    </submittedName>
</protein>
<evidence type="ECO:0000313" key="3">
    <source>
        <dbReference type="Proteomes" id="UP000323011"/>
    </source>
</evidence>
<reference evidence="2 3" key="1">
    <citation type="submission" date="2019-07" db="EMBL/GenBank/DDBJ databases">
        <title>Genomes of Cafeteria roenbergensis.</title>
        <authorList>
            <person name="Fischer M.G."/>
            <person name="Hackl T."/>
            <person name="Roman M."/>
        </authorList>
    </citation>
    <scope>NUCLEOTIDE SEQUENCE [LARGE SCALE GENOMIC DNA]</scope>
    <source>
        <strain evidence="2 3">BVI</strain>
    </source>
</reference>
<dbReference type="Proteomes" id="UP000323011">
    <property type="component" value="Unassembled WGS sequence"/>
</dbReference>
<evidence type="ECO:0000313" key="2">
    <source>
        <dbReference type="EMBL" id="KAA0155919.1"/>
    </source>
</evidence>
<accession>A0A5A8CT93</accession>
<dbReference type="EMBL" id="VLTN01000005">
    <property type="protein sequence ID" value="KAA0155919.1"/>
    <property type="molecule type" value="Genomic_DNA"/>
</dbReference>
<organism evidence="2 3">
    <name type="scientific">Cafeteria roenbergensis</name>
    <name type="common">Marine flagellate</name>
    <dbReference type="NCBI Taxonomy" id="33653"/>
    <lineage>
        <taxon>Eukaryota</taxon>
        <taxon>Sar</taxon>
        <taxon>Stramenopiles</taxon>
        <taxon>Bigyra</taxon>
        <taxon>Opalozoa</taxon>
        <taxon>Bicosoecida</taxon>
        <taxon>Cafeteriaceae</taxon>
        <taxon>Cafeteria</taxon>
    </lineage>
</organism>
<name>A0A5A8CT93_CAFRO</name>
<evidence type="ECO:0000256" key="1">
    <source>
        <dbReference type="SAM" id="MobiDB-lite"/>
    </source>
</evidence>
<dbReference type="AlphaFoldDB" id="A0A5A8CT93"/>
<comment type="caution">
    <text evidence="2">The sequence shown here is derived from an EMBL/GenBank/DDBJ whole genome shotgun (WGS) entry which is preliminary data.</text>
</comment>
<feature type="compositionally biased region" description="Low complexity" evidence="1">
    <location>
        <begin position="266"/>
        <end position="295"/>
    </location>
</feature>
<sequence length="295" mass="30276">MAAAAPSVHDVIKADMASPPALKVASVAVDPISVTASAATVSISIARADGSPLLPELPKEDAASAVRTSSMVLSWARAQGLKFVIETAPNTISATMYSFVGTVWTPAKGAFEGSHASAVGTDPMAPAHGKVAGGKFRFRLTGLPEESPLCVRVSLESTGGKSGTVETTFATISKAAEPEVLKKAALERERRIAASKAVTHVRSTALKTKSADLARREAEAAAARRAADAQRRQPVATTEAESEEDEFSALKEARALREAMVEALSAAQDDGAKPADAAAAAESGSAEEAAAPAEE</sequence>
<gene>
    <name evidence="2" type="ORF">FNF29_01338</name>
</gene>
<keyword evidence="3" id="KW-1185">Reference proteome</keyword>
<feature type="region of interest" description="Disordered" evidence="1">
    <location>
        <begin position="208"/>
        <end position="295"/>
    </location>
</feature>
<feature type="compositionally biased region" description="Basic and acidic residues" evidence="1">
    <location>
        <begin position="209"/>
        <end position="219"/>
    </location>
</feature>
<feature type="compositionally biased region" description="Basic and acidic residues" evidence="1">
    <location>
        <begin position="248"/>
        <end position="260"/>
    </location>
</feature>